<dbReference type="InterPro" id="IPR025836">
    <property type="entry name" value="Zn_knuckle_CX2CX4HX4C"/>
</dbReference>
<comment type="caution">
    <text evidence="4">The sequence shown here is derived from an EMBL/GenBank/DDBJ whole genome shotgun (WGS) entry which is preliminary data.</text>
</comment>
<dbReference type="PANTHER" id="PTHR31286">
    <property type="entry name" value="GLYCINE-RICH CELL WALL STRUCTURAL PROTEIN 1.8-LIKE"/>
    <property type="match status" value="1"/>
</dbReference>
<dbReference type="AlphaFoldDB" id="A0A8T2FXK6"/>
<protein>
    <submittedName>
        <fullName evidence="4">Zinc knuckle CX2CX4HX4C</fullName>
    </submittedName>
</protein>
<feature type="domain" description="Zinc knuckle CX2CX4HX4C" evidence="3">
    <location>
        <begin position="55"/>
        <end position="101"/>
    </location>
</feature>
<gene>
    <name evidence="4" type="ORF">ISN44_As02g007510</name>
</gene>
<sequence length="312" mass="35208">MKIIPFWVQITGIPLLFLTNAMARCLGNRLGFVAEVDFDENSNHPGYVRVHINWNLDDPLRFQRNFQFADGENTVIKFRFERLRNFCTKCGSVKHDVKECTLSFDNENLVEISDDDDNDDDDHHQEDNKGEDMSDTDPLQTVDRATLIHGLHYSLPKESKGQTIKTLDDTSLPSVFEDKDLTEFQTCKRDISSPVVAASSLSNEGYFFSGGDCAVGFGCTNDSEEFASSPVSPAAVNSGGQFVSDGLGFFPFIVKNCWVLFLIGFDIDLHVLLLRPHKRRRIVFLSIRSDGFSPLVVAVSLLYIRYSCRSFF</sequence>
<feature type="signal peptide" evidence="2">
    <location>
        <begin position="1"/>
        <end position="23"/>
    </location>
</feature>
<dbReference type="InterPro" id="IPR040256">
    <property type="entry name" value="At4g02000-like"/>
</dbReference>
<evidence type="ECO:0000256" key="1">
    <source>
        <dbReference type="SAM" id="MobiDB-lite"/>
    </source>
</evidence>
<feature type="compositionally biased region" description="Basic and acidic residues" evidence="1">
    <location>
        <begin position="121"/>
        <end position="132"/>
    </location>
</feature>
<reference evidence="4 5" key="1">
    <citation type="submission" date="2020-12" db="EMBL/GenBank/DDBJ databases">
        <title>Concerted genomic and epigenomic changes stabilize Arabidopsis allopolyploids.</title>
        <authorList>
            <person name="Chen Z."/>
        </authorList>
    </citation>
    <scope>NUCLEOTIDE SEQUENCE [LARGE SCALE GENOMIC DNA]</scope>
    <source>
        <strain evidence="4">As9502</strain>
        <tissue evidence="4">Leaf</tissue>
    </source>
</reference>
<dbReference type="Pfam" id="PF14392">
    <property type="entry name" value="zf-CCHC_4"/>
    <property type="match status" value="1"/>
</dbReference>
<evidence type="ECO:0000259" key="3">
    <source>
        <dbReference type="Pfam" id="PF14392"/>
    </source>
</evidence>
<dbReference type="PANTHER" id="PTHR31286:SF178">
    <property type="entry name" value="DUF4283 DOMAIN-CONTAINING PROTEIN"/>
    <property type="match status" value="1"/>
</dbReference>
<dbReference type="EMBL" id="JAEFBJ010000002">
    <property type="protein sequence ID" value="KAG7640758.1"/>
    <property type="molecule type" value="Genomic_DNA"/>
</dbReference>
<name>A0A8T2FXK6_ARASU</name>
<keyword evidence="5" id="KW-1185">Reference proteome</keyword>
<accession>A0A8T2FXK6</accession>
<evidence type="ECO:0000256" key="2">
    <source>
        <dbReference type="SAM" id="SignalP"/>
    </source>
</evidence>
<evidence type="ECO:0000313" key="4">
    <source>
        <dbReference type="EMBL" id="KAG7640758.1"/>
    </source>
</evidence>
<organism evidence="4 5">
    <name type="scientific">Arabidopsis suecica</name>
    <name type="common">Swedish thale-cress</name>
    <name type="synonym">Cardaminopsis suecica</name>
    <dbReference type="NCBI Taxonomy" id="45249"/>
    <lineage>
        <taxon>Eukaryota</taxon>
        <taxon>Viridiplantae</taxon>
        <taxon>Streptophyta</taxon>
        <taxon>Embryophyta</taxon>
        <taxon>Tracheophyta</taxon>
        <taxon>Spermatophyta</taxon>
        <taxon>Magnoliopsida</taxon>
        <taxon>eudicotyledons</taxon>
        <taxon>Gunneridae</taxon>
        <taxon>Pentapetalae</taxon>
        <taxon>rosids</taxon>
        <taxon>malvids</taxon>
        <taxon>Brassicales</taxon>
        <taxon>Brassicaceae</taxon>
        <taxon>Camelineae</taxon>
        <taxon>Arabidopsis</taxon>
    </lineage>
</organism>
<feature type="region of interest" description="Disordered" evidence="1">
    <location>
        <begin position="111"/>
        <end position="139"/>
    </location>
</feature>
<dbReference type="Proteomes" id="UP000694251">
    <property type="component" value="Chromosome 2"/>
</dbReference>
<dbReference type="OrthoDB" id="1044792at2759"/>
<proteinExistence type="predicted"/>
<keyword evidence="2" id="KW-0732">Signal</keyword>
<evidence type="ECO:0000313" key="5">
    <source>
        <dbReference type="Proteomes" id="UP000694251"/>
    </source>
</evidence>
<feature type="chain" id="PRO_5035846311" evidence="2">
    <location>
        <begin position="24"/>
        <end position="312"/>
    </location>
</feature>